<comment type="similarity">
    <text evidence="1">Belongs to the vitamin uptake transporter (VUT/ECF) (TC 2.A.88) family. Q precursor transporter subfamily.</text>
</comment>
<dbReference type="PANTHER" id="PTHR34300:SF2">
    <property type="entry name" value="QUEUOSINE PRECURSOR TRANSPORTER-RELATED"/>
    <property type="match status" value="1"/>
</dbReference>
<organism evidence="2 3">
    <name type="scientific">Sphingomonas changbaiensis NBRC 104936</name>
    <dbReference type="NCBI Taxonomy" id="1219043"/>
    <lineage>
        <taxon>Bacteria</taxon>
        <taxon>Pseudomonadati</taxon>
        <taxon>Pseudomonadota</taxon>
        <taxon>Alphaproteobacteria</taxon>
        <taxon>Sphingomonadales</taxon>
        <taxon>Sphingomonadaceae</taxon>
        <taxon>Sphingomonas</taxon>
    </lineage>
</organism>
<evidence type="ECO:0000313" key="2">
    <source>
        <dbReference type="EMBL" id="GAO39429.1"/>
    </source>
</evidence>
<dbReference type="Pfam" id="PF02592">
    <property type="entry name" value="Vut_1"/>
    <property type="match status" value="1"/>
</dbReference>
<feature type="transmembrane region" description="Helical" evidence="1">
    <location>
        <begin position="60"/>
        <end position="82"/>
    </location>
</feature>
<accession>A0A0E9MPG3</accession>
<dbReference type="STRING" id="1219043.SCH01S_29_01180"/>
<keyword evidence="1" id="KW-1133">Transmembrane helix</keyword>
<feature type="transmembrane region" description="Helical" evidence="1">
    <location>
        <begin position="137"/>
        <end position="156"/>
    </location>
</feature>
<feature type="transmembrane region" description="Helical" evidence="1">
    <location>
        <begin position="211"/>
        <end position="232"/>
    </location>
</feature>
<reference evidence="2 3" key="1">
    <citation type="submission" date="2015-04" db="EMBL/GenBank/DDBJ databases">
        <title>Whole genome shotgun sequence of Sphingomonas changbaiensis NBRC 104936.</title>
        <authorList>
            <person name="Katano-Makiyama Y."/>
            <person name="Hosoyama A."/>
            <person name="Hashimoto M."/>
            <person name="Noguchi M."/>
            <person name="Tsuchikane K."/>
            <person name="Ohji S."/>
            <person name="Yamazoe A."/>
            <person name="Ichikawa N."/>
            <person name="Kimura A."/>
            <person name="Fujita N."/>
        </authorList>
    </citation>
    <scope>NUCLEOTIDE SEQUENCE [LARGE SCALE GENOMIC DNA]</scope>
    <source>
        <strain evidence="2 3">NBRC 104936</strain>
    </source>
</reference>
<keyword evidence="1" id="KW-0472">Membrane</keyword>
<dbReference type="InterPro" id="IPR003744">
    <property type="entry name" value="YhhQ"/>
</dbReference>
<feature type="transmembrane region" description="Helical" evidence="1">
    <location>
        <begin position="94"/>
        <end position="117"/>
    </location>
</feature>
<dbReference type="PANTHER" id="PTHR34300">
    <property type="entry name" value="QUEUOSINE PRECURSOR TRANSPORTER-RELATED"/>
    <property type="match status" value="1"/>
</dbReference>
<dbReference type="NCBIfam" id="TIGR00697">
    <property type="entry name" value="queuosine precursor transporter"/>
    <property type="match status" value="1"/>
</dbReference>
<dbReference type="Proteomes" id="UP000033202">
    <property type="component" value="Unassembled WGS sequence"/>
</dbReference>
<keyword evidence="3" id="KW-1185">Reference proteome</keyword>
<dbReference type="HAMAP" id="MF_02088">
    <property type="entry name" value="Q_prec_transport"/>
    <property type="match status" value="1"/>
</dbReference>
<protein>
    <recommendedName>
        <fullName evidence="1">Probable queuosine precursor transporter</fullName>
        <shortName evidence="1">Q precursor transporter</shortName>
    </recommendedName>
</protein>
<keyword evidence="1" id="KW-0997">Cell inner membrane</keyword>
<comment type="caution">
    <text evidence="2">The sequence shown here is derived from an EMBL/GenBank/DDBJ whole genome shotgun (WGS) entry which is preliminary data.</text>
</comment>
<keyword evidence="1" id="KW-0812">Transmembrane</keyword>
<feature type="transmembrane region" description="Helical" evidence="1">
    <location>
        <begin position="29"/>
        <end position="48"/>
    </location>
</feature>
<dbReference type="AlphaFoldDB" id="A0A0E9MPG3"/>
<gene>
    <name evidence="2" type="ORF">SCH01S_29_01180</name>
</gene>
<evidence type="ECO:0000256" key="1">
    <source>
        <dbReference type="HAMAP-Rule" id="MF_02088"/>
    </source>
</evidence>
<comment type="function">
    <text evidence="1">Involved in the import of queuosine (Q) precursors, required for Q precursor salvage.</text>
</comment>
<proteinExistence type="inferred from homology"/>
<evidence type="ECO:0000313" key="3">
    <source>
        <dbReference type="Proteomes" id="UP000033202"/>
    </source>
</evidence>
<name>A0A0E9MPG3_9SPHN</name>
<sequence length="254" mass="28062">MSDGGMDESARPGIRPVDARALAGAHFRYFDFVMVAFVVVLLLSNVIGAEKRSVIDLPGIGPWPFGAGILFFPVAYVLDDVLTEVYGYARARRATWAGFAALIFLGVMEWTVVHLPVAEGWTGQAAYERVFGVGGRIIFASLCAFWAGDFLNALVLAKMKIWTGGKWLWTRTIGSTVVGEGVDSLIFYPLAFYGLADWPVETLLMVMLSQFVLKVSWEVVLTPVTYAVVGWLKRREGIDVFDRGTNFTPFTTRV</sequence>
<feature type="transmembrane region" description="Helical" evidence="1">
    <location>
        <begin position="168"/>
        <end position="191"/>
    </location>
</feature>
<dbReference type="RefSeq" id="WP_245612194.1">
    <property type="nucleotide sequence ID" value="NZ_BBWU01000029.1"/>
</dbReference>
<dbReference type="EMBL" id="BBWU01000029">
    <property type="protein sequence ID" value="GAO39429.1"/>
    <property type="molecule type" value="Genomic_DNA"/>
</dbReference>
<keyword evidence="1" id="KW-1003">Cell membrane</keyword>
<dbReference type="GO" id="GO:0005886">
    <property type="term" value="C:plasma membrane"/>
    <property type="evidence" value="ECO:0007669"/>
    <property type="project" value="UniProtKB-SubCell"/>
</dbReference>
<comment type="subcellular location">
    <subcellularLocation>
        <location evidence="1">Cell inner membrane</location>
        <topology evidence="1">Multi-pass membrane protein</topology>
    </subcellularLocation>
</comment>
<keyword evidence="1" id="KW-0813">Transport</keyword>
<dbReference type="GO" id="GO:0022857">
    <property type="term" value="F:transmembrane transporter activity"/>
    <property type="evidence" value="ECO:0007669"/>
    <property type="project" value="UniProtKB-UniRule"/>
</dbReference>